<dbReference type="EMBL" id="CM001887">
    <property type="protein sequence ID" value="EOY31812.1"/>
    <property type="molecule type" value="Genomic_DNA"/>
</dbReference>
<dbReference type="InParanoid" id="A0A061GRM6"/>
<proteinExistence type="predicted"/>
<name>A0A061GRM6_THECC</name>
<protein>
    <submittedName>
        <fullName evidence="1">Uncharacterized protein</fullName>
    </submittedName>
</protein>
<dbReference type="AlphaFoldDB" id="A0A061GRM6"/>
<dbReference type="PANTHER" id="PTHR36617">
    <property type="entry name" value="PROTEIN, PUTATIVE-RELATED"/>
    <property type="match status" value="1"/>
</dbReference>
<dbReference type="Gramene" id="EOY31812">
    <property type="protein sequence ID" value="EOY31812"/>
    <property type="gene ID" value="TCM_038999"/>
</dbReference>
<reference evidence="1 2" key="1">
    <citation type="journal article" date="2013" name="Genome Biol.">
        <title>The genome sequence of the most widely cultivated cacao type and its use to identify candidate genes regulating pod color.</title>
        <authorList>
            <person name="Motamayor J.C."/>
            <person name="Mockaitis K."/>
            <person name="Schmutz J."/>
            <person name="Haiminen N."/>
            <person name="Iii D.L."/>
            <person name="Cornejo O."/>
            <person name="Findley S.D."/>
            <person name="Zheng P."/>
            <person name="Utro F."/>
            <person name="Royaert S."/>
            <person name="Saski C."/>
            <person name="Jenkins J."/>
            <person name="Podicheti R."/>
            <person name="Zhao M."/>
            <person name="Scheffler B.E."/>
            <person name="Stack J.C."/>
            <person name="Feltus F.A."/>
            <person name="Mustiga G.M."/>
            <person name="Amores F."/>
            <person name="Phillips W."/>
            <person name="Marelli J.P."/>
            <person name="May G.D."/>
            <person name="Shapiro H."/>
            <person name="Ma J."/>
            <person name="Bustamante C.D."/>
            <person name="Schnell R.J."/>
            <person name="Main D."/>
            <person name="Gilbert D."/>
            <person name="Parida L."/>
            <person name="Kuhn D.N."/>
        </authorList>
    </citation>
    <scope>NUCLEOTIDE SEQUENCE [LARGE SCALE GENOMIC DNA]</scope>
    <source>
        <strain evidence="2">cv. Matina 1-6</strain>
    </source>
</reference>
<dbReference type="Proteomes" id="UP000026915">
    <property type="component" value="Chromosome 9"/>
</dbReference>
<gene>
    <name evidence="1" type="ORF">TCM_038999</name>
</gene>
<dbReference type="HOGENOM" id="CLU_1144287_0_0_1"/>
<evidence type="ECO:0000313" key="2">
    <source>
        <dbReference type="Proteomes" id="UP000026915"/>
    </source>
</evidence>
<sequence>MGKRLYLKSMGRIGLVDFEVRNRALSNKWLWRYGNEAGSLRGRLWQLRTNMILVPCFLKLRCLINALKCGNGCLIYFWTKPWLNDMILKDEFPRLFALAVNKNGKLNEFGVWTEVVWQWRIELRRNLFGWEPNQWSNLWGHLQVHTLSKELDDKVIWKATTSGRLRTFLEKQMRSLIVEQRLASTELQVWFNSLDKIRLPFYLNRKRRLHGSGGGGGDGFDLKVFDFNRVLDELVRTYKKADS</sequence>
<evidence type="ECO:0000313" key="1">
    <source>
        <dbReference type="EMBL" id="EOY31812.1"/>
    </source>
</evidence>
<accession>A0A061GRM6</accession>
<keyword evidence="2" id="KW-1185">Reference proteome</keyword>
<organism evidence="1 2">
    <name type="scientific">Theobroma cacao</name>
    <name type="common">Cacao</name>
    <name type="synonym">Cocoa</name>
    <dbReference type="NCBI Taxonomy" id="3641"/>
    <lineage>
        <taxon>Eukaryota</taxon>
        <taxon>Viridiplantae</taxon>
        <taxon>Streptophyta</taxon>
        <taxon>Embryophyta</taxon>
        <taxon>Tracheophyta</taxon>
        <taxon>Spermatophyta</taxon>
        <taxon>Magnoliopsida</taxon>
        <taxon>eudicotyledons</taxon>
        <taxon>Gunneridae</taxon>
        <taxon>Pentapetalae</taxon>
        <taxon>rosids</taxon>
        <taxon>malvids</taxon>
        <taxon>Malvales</taxon>
        <taxon>Malvaceae</taxon>
        <taxon>Byttnerioideae</taxon>
        <taxon>Theobroma</taxon>
    </lineage>
</organism>
<dbReference type="PANTHER" id="PTHR36617:SF5">
    <property type="entry name" value="OS05G0421675 PROTEIN"/>
    <property type="match status" value="1"/>
</dbReference>